<organism evidence="1 2">
    <name type="scientific">Candidatus Hakubella thermalkaliphila</name>
    <dbReference type="NCBI Taxonomy" id="2754717"/>
    <lineage>
        <taxon>Bacteria</taxon>
        <taxon>Bacillati</taxon>
        <taxon>Actinomycetota</taxon>
        <taxon>Actinomycetota incertae sedis</taxon>
        <taxon>Candidatus Hakubellales</taxon>
        <taxon>Candidatus Hakubellaceae</taxon>
        <taxon>Candidatus Hakubella</taxon>
    </lineage>
</organism>
<protein>
    <submittedName>
        <fullName evidence="1">Uncharacterized protein</fullName>
    </submittedName>
</protein>
<accession>A0A6V8NR34</accession>
<dbReference type="AlphaFoldDB" id="A0A6V8NR34"/>
<evidence type="ECO:0000313" key="2">
    <source>
        <dbReference type="Proteomes" id="UP000580051"/>
    </source>
</evidence>
<sequence>MNIDFESQAFEPTDMVADDMLFVDFVKVVDAQLAVRHFVSDDEIGTFQNAVAHRDCCSLLPFAAGKTSILRSQIGILGPSGSMPTFHQDRFQPFVAFGGSPIAALAPTFVVPRTNTPPRNRDVYATETDPSLPRFRRPYPVPSAYLPPVPCPAVQFPSQKGSTSPRFPLRTQ</sequence>
<name>A0A6V8NR34_9ACTN</name>
<gene>
    <name evidence="1" type="ORF">HKBW3S06_00093</name>
</gene>
<reference evidence="1 2" key="1">
    <citation type="journal article" date="2020" name="Front. Microbiol.">
        <title>Single-cell genomics of novel Actinobacteria with the Wood-Ljungdahl pathway discovered in a serpentinizing system.</title>
        <authorList>
            <person name="Merino N."/>
            <person name="Kawai M."/>
            <person name="Boyd E.S."/>
            <person name="Colman D.R."/>
            <person name="McGlynn S.E."/>
            <person name="Nealson K.H."/>
            <person name="Kurokawa K."/>
            <person name="Hongoh Y."/>
        </authorList>
    </citation>
    <scope>NUCLEOTIDE SEQUENCE [LARGE SCALE GENOMIC DNA]</scope>
    <source>
        <strain evidence="1 2">S06</strain>
    </source>
</reference>
<proteinExistence type="predicted"/>
<evidence type="ECO:0000313" key="1">
    <source>
        <dbReference type="EMBL" id="GFP20866.1"/>
    </source>
</evidence>
<dbReference type="EMBL" id="BLRV01000005">
    <property type="protein sequence ID" value="GFP20866.1"/>
    <property type="molecule type" value="Genomic_DNA"/>
</dbReference>
<comment type="caution">
    <text evidence="1">The sequence shown here is derived from an EMBL/GenBank/DDBJ whole genome shotgun (WGS) entry which is preliminary data.</text>
</comment>
<dbReference type="Proteomes" id="UP000580051">
    <property type="component" value="Unassembled WGS sequence"/>
</dbReference>